<name>A0A2W5SHE3_VARPD</name>
<feature type="compositionally biased region" description="Pro residues" evidence="1">
    <location>
        <begin position="53"/>
        <end position="68"/>
    </location>
</feature>
<dbReference type="InterPro" id="IPR021382">
    <property type="entry name" value="DUF3014"/>
</dbReference>
<dbReference type="Proteomes" id="UP000249135">
    <property type="component" value="Unassembled WGS sequence"/>
</dbReference>
<keyword evidence="2" id="KW-0472">Membrane</keyword>
<evidence type="ECO:0000313" key="3">
    <source>
        <dbReference type="EMBL" id="PZQ74280.1"/>
    </source>
</evidence>
<comment type="caution">
    <text evidence="3">The sequence shown here is derived from an EMBL/GenBank/DDBJ whole genome shotgun (WGS) entry which is preliminary data.</text>
</comment>
<gene>
    <name evidence="3" type="ORF">DI563_12630</name>
</gene>
<dbReference type="Pfam" id="PF11219">
    <property type="entry name" value="DUF3014"/>
    <property type="match status" value="1"/>
</dbReference>
<keyword evidence="2" id="KW-0812">Transmembrane</keyword>
<feature type="transmembrane region" description="Helical" evidence="2">
    <location>
        <begin position="16"/>
        <end position="34"/>
    </location>
</feature>
<protein>
    <submittedName>
        <fullName evidence="3">DUF3014 domain-containing protein</fullName>
    </submittedName>
</protein>
<reference evidence="3 4" key="1">
    <citation type="submission" date="2017-08" db="EMBL/GenBank/DDBJ databases">
        <title>Infants hospitalized years apart are colonized by the same room-sourced microbial strains.</title>
        <authorList>
            <person name="Brooks B."/>
            <person name="Olm M.R."/>
            <person name="Firek B.A."/>
            <person name="Baker R."/>
            <person name="Thomas B.C."/>
            <person name="Morowitz M.J."/>
            <person name="Banfield J.F."/>
        </authorList>
    </citation>
    <scope>NUCLEOTIDE SEQUENCE [LARGE SCALE GENOMIC DNA]</scope>
    <source>
        <strain evidence="3">S2_005_003_R2_41</strain>
    </source>
</reference>
<organism evidence="3 4">
    <name type="scientific">Variovorax paradoxus</name>
    <dbReference type="NCBI Taxonomy" id="34073"/>
    <lineage>
        <taxon>Bacteria</taxon>
        <taxon>Pseudomonadati</taxon>
        <taxon>Pseudomonadota</taxon>
        <taxon>Betaproteobacteria</taxon>
        <taxon>Burkholderiales</taxon>
        <taxon>Comamonadaceae</taxon>
        <taxon>Variovorax</taxon>
    </lineage>
</organism>
<sequence length="280" mass="30718">MTDREPDYRPATERPVGWIVAILVVLLAAGFFGWRWWQQRQAESAATPAATVAPPPATPDDAPPPPVAQGPQNPVEEIAKPDEALPALADADARVRDGFVRRFVATVDNLPREHAPVQVWPARPTGGAFALSGEGDRRTVDPGNAARYTPFVHFAESVDAKQAAALYARLYPLFQQAYEELGYPGKYFNDRLVAVIDHLLAAPEPQGPVAIRVVEVKGEVPSEKPWVRYEYADPKLESLSAGQKLMVRVGLDNERRLKARLRELRAQVATARPGAPATRP</sequence>
<evidence type="ECO:0000256" key="1">
    <source>
        <dbReference type="SAM" id="MobiDB-lite"/>
    </source>
</evidence>
<feature type="region of interest" description="Disordered" evidence="1">
    <location>
        <begin position="46"/>
        <end position="74"/>
    </location>
</feature>
<dbReference type="EMBL" id="QFPP01000138">
    <property type="protein sequence ID" value="PZQ74280.1"/>
    <property type="molecule type" value="Genomic_DNA"/>
</dbReference>
<keyword evidence="2" id="KW-1133">Transmembrane helix</keyword>
<dbReference type="AlphaFoldDB" id="A0A2W5SHE3"/>
<accession>A0A2W5SHE3</accession>
<evidence type="ECO:0000256" key="2">
    <source>
        <dbReference type="SAM" id="Phobius"/>
    </source>
</evidence>
<evidence type="ECO:0000313" key="4">
    <source>
        <dbReference type="Proteomes" id="UP000249135"/>
    </source>
</evidence>
<proteinExistence type="predicted"/>